<protein>
    <submittedName>
        <fullName evidence="2">Resolvase, N terminal domain protein</fullName>
    </submittedName>
</protein>
<feature type="domain" description="Resolvase/invertase-type recombinase catalytic" evidence="1">
    <location>
        <begin position="10"/>
        <end position="87"/>
    </location>
</feature>
<reference evidence="2" key="1">
    <citation type="journal article" date="2013" name="Environ. Microbiol.">
        <title>Microbiota from the distal guts of lean and obese adolescents exhibit partial functional redundancy besides clear differences in community structure.</title>
        <authorList>
            <person name="Ferrer M."/>
            <person name="Ruiz A."/>
            <person name="Lanza F."/>
            <person name="Haange S.B."/>
            <person name="Oberbach A."/>
            <person name="Till H."/>
            <person name="Bargiela R."/>
            <person name="Campoy C."/>
            <person name="Segura M.T."/>
            <person name="Richter M."/>
            <person name="von Bergen M."/>
            <person name="Seifert J."/>
            <person name="Suarez A."/>
        </authorList>
    </citation>
    <scope>NUCLEOTIDE SEQUENCE</scope>
</reference>
<name>K1U6A7_9ZZZZ</name>
<accession>K1U6A7</accession>
<organism evidence="2">
    <name type="scientific">human gut metagenome</name>
    <dbReference type="NCBI Taxonomy" id="408170"/>
    <lineage>
        <taxon>unclassified sequences</taxon>
        <taxon>metagenomes</taxon>
        <taxon>organismal metagenomes</taxon>
    </lineage>
</organism>
<evidence type="ECO:0000259" key="1">
    <source>
        <dbReference type="Pfam" id="PF00239"/>
    </source>
</evidence>
<dbReference type="EMBL" id="AJWY01003947">
    <property type="protein sequence ID" value="EKC73795.1"/>
    <property type="molecule type" value="Genomic_DNA"/>
</dbReference>
<gene>
    <name evidence="2" type="ORF">LEA_06049</name>
</gene>
<evidence type="ECO:0000313" key="2">
    <source>
        <dbReference type="EMBL" id="EKC73795.1"/>
    </source>
</evidence>
<dbReference type="AlphaFoldDB" id="K1U6A7"/>
<dbReference type="InterPro" id="IPR036162">
    <property type="entry name" value="Resolvase-like_N_sf"/>
</dbReference>
<proteinExistence type="predicted"/>
<dbReference type="Pfam" id="PF00239">
    <property type="entry name" value="Resolvase"/>
    <property type="match status" value="1"/>
</dbReference>
<comment type="caution">
    <text evidence="2">The sequence shown here is derived from an EMBL/GenBank/DDBJ whole genome shotgun (WGS) entry which is preliminary data.</text>
</comment>
<dbReference type="GO" id="GO:0000150">
    <property type="term" value="F:DNA strand exchange activity"/>
    <property type="evidence" value="ECO:0007669"/>
    <property type="project" value="InterPro"/>
</dbReference>
<dbReference type="GO" id="GO:0003677">
    <property type="term" value="F:DNA binding"/>
    <property type="evidence" value="ECO:0007669"/>
    <property type="project" value="InterPro"/>
</dbReference>
<dbReference type="InterPro" id="IPR006119">
    <property type="entry name" value="Resolv_N"/>
</dbReference>
<dbReference type="SUPFAM" id="SSF53041">
    <property type="entry name" value="Resolvase-like"/>
    <property type="match status" value="1"/>
</dbReference>
<feature type="non-terminal residue" evidence="2">
    <location>
        <position position="1"/>
    </location>
</feature>
<sequence>LNVVQMVESMRDQAIPNGVIINDAYCDRSMTRDYDREALNAFFATLKEEDFEVVVVRSLNEITDDIYDLEEFVKTITDMGIWLYSLEVGPVPIIVSHAEDFGC</sequence>
<dbReference type="Gene3D" id="3.40.50.1390">
    <property type="entry name" value="Resolvase, N-terminal catalytic domain"/>
    <property type="match status" value="1"/>
</dbReference>